<dbReference type="EMBL" id="JAYMYR010000008">
    <property type="protein sequence ID" value="KAK7345998.1"/>
    <property type="molecule type" value="Genomic_DNA"/>
</dbReference>
<protein>
    <recommendedName>
        <fullName evidence="5">Transmembrane protein</fullName>
    </recommendedName>
</protein>
<proteinExistence type="predicted"/>
<feature type="transmembrane region" description="Helical" evidence="1">
    <location>
        <begin position="144"/>
        <end position="166"/>
    </location>
</feature>
<keyword evidence="4" id="KW-1185">Reference proteome</keyword>
<feature type="transmembrane region" description="Helical" evidence="1">
    <location>
        <begin position="114"/>
        <end position="132"/>
    </location>
</feature>
<keyword evidence="1" id="KW-0472">Membrane</keyword>
<keyword evidence="2" id="KW-0732">Signal</keyword>
<feature type="transmembrane region" description="Helical" evidence="1">
    <location>
        <begin position="84"/>
        <end position="102"/>
    </location>
</feature>
<feature type="transmembrane region" description="Helical" evidence="1">
    <location>
        <begin position="51"/>
        <end position="77"/>
    </location>
</feature>
<organism evidence="3 4">
    <name type="scientific">Phaseolus coccineus</name>
    <name type="common">Scarlet runner bean</name>
    <name type="synonym">Phaseolus multiflorus</name>
    <dbReference type="NCBI Taxonomy" id="3886"/>
    <lineage>
        <taxon>Eukaryota</taxon>
        <taxon>Viridiplantae</taxon>
        <taxon>Streptophyta</taxon>
        <taxon>Embryophyta</taxon>
        <taxon>Tracheophyta</taxon>
        <taxon>Spermatophyta</taxon>
        <taxon>Magnoliopsida</taxon>
        <taxon>eudicotyledons</taxon>
        <taxon>Gunneridae</taxon>
        <taxon>Pentapetalae</taxon>
        <taxon>rosids</taxon>
        <taxon>fabids</taxon>
        <taxon>Fabales</taxon>
        <taxon>Fabaceae</taxon>
        <taxon>Papilionoideae</taxon>
        <taxon>50 kb inversion clade</taxon>
        <taxon>NPAAA clade</taxon>
        <taxon>indigoferoid/millettioid clade</taxon>
        <taxon>Phaseoleae</taxon>
        <taxon>Phaseolus</taxon>
    </lineage>
</organism>
<accession>A0AAN9M667</accession>
<name>A0AAN9M667_PHACN</name>
<comment type="caution">
    <text evidence="3">The sequence shown here is derived from an EMBL/GenBank/DDBJ whole genome shotgun (WGS) entry which is preliminary data.</text>
</comment>
<evidence type="ECO:0000256" key="2">
    <source>
        <dbReference type="SAM" id="SignalP"/>
    </source>
</evidence>
<evidence type="ECO:0000313" key="3">
    <source>
        <dbReference type="EMBL" id="KAK7345998.1"/>
    </source>
</evidence>
<keyword evidence="1" id="KW-0812">Transmembrane</keyword>
<evidence type="ECO:0000313" key="4">
    <source>
        <dbReference type="Proteomes" id="UP001374584"/>
    </source>
</evidence>
<reference evidence="3 4" key="1">
    <citation type="submission" date="2024-01" db="EMBL/GenBank/DDBJ databases">
        <title>The genomes of 5 underutilized Papilionoideae crops provide insights into root nodulation and disease resistanc.</title>
        <authorList>
            <person name="Jiang F."/>
        </authorList>
    </citation>
    <scope>NUCLEOTIDE SEQUENCE [LARGE SCALE GENOMIC DNA]</scope>
    <source>
        <strain evidence="3">JINMINGXINNONG_FW02</strain>
        <tissue evidence="3">Leaves</tissue>
    </source>
</reference>
<dbReference type="Proteomes" id="UP001374584">
    <property type="component" value="Unassembled WGS sequence"/>
</dbReference>
<evidence type="ECO:0008006" key="5">
    <source>
        <dbReference type="Google" id="ProtNLM"/>
    </source>
</evidence>
<feature type="signal peptide" evidence="2">
    <location>
        <begin position="1"/>
        <end position="27"/>
    </location>
</feature>
<feature type="chain" id="PRO_5042997132" description="Transmembrane protein" evidence="2">
    <location>
        <begin position="28"/>
        <end position="181"/>
    </location>
</feature>
<dbReference type="AlphaFoldDB" id="A0AAN9M667"/>
<gene>
    <name evidence="3" type="ORF">VNO80_20511</name>
</gene>
<sequence>MTLRWRFSPMSDVLLFCILGTLGSVSSQPPNHGRMSESVSKSKKEEGLRGGRWFFSGLRIVGVVLGLVEGVLVLLALCGLCLQSGLVVCVACCLVLFGAVSIWKAPLAGVARPVLLNVLRLNVGFFSALLFFSKRLGFVRSSWLLFVDCGVWVGLSLENVSAGLWFDGHWYFRCLLMIEYE</sequence>
<keyword evidence="1" id="KW-1133">Transmembrane helix</keyword>
<evidence type="ECO:0000256" key="1">
    <source>
        <dbReference type="SAM" id="Phobius"/>
    </source>
</evidence>